<keyword evidence="2" id="KW-1185">Reference proteome</keyword>
<evidence type="ECO:0000313" key="1">
    <source>
        <dbReference type="EMBL" id="GBP26388.1"/>
    </source>
</evidence>
<evidence type="ECO:0000313" key="2">
    <source>
        <dbReference type="Proteomes" id="UP000299102"/>
    </source>
</evidence>
<dbReference type="Proteomes" id="UP000299102">
    <property type="component" value="Unassembled WGS sequence"/>
</dbReference>
<name>A0A4C1UIY9_EUMVA</name>
<organism evidence="1 2">
    <name type="scientific">Eumeta variegata</name>
    <name type="common">Bagworm moth</name>
    <name type="synonym">Eumeta japonica</name>
    <dbReference type="NCBI Taxonomy" id="151549"/>
    <lineage>
        <taxon>Eukaryota</taxon>
        <taxon>Metazoa</taxon>
        <taxon>Ecdysozoa</taxon>
        <taxon>Arthropoda</taxon>
        <taxon>Hexapoda</taxon>
        <taxon>Insecta</taxon>
        <taxon>Pterygota</taxon>
        <taxon>Neoptera</taxon>
        <taxon>Endopterygota</taxon>
        <taxon>Lepidoptera</taxon>
        <taxon>Glossata</taxon>
        <taxon>Ditrysia</taxon>
        <taxon>Tineoidea</taxon>
        <taxon>Psychidae</taxon>
        <taxon>Oiketicinae</taxon>
        <taxon>Eumeta</taxon>
    </lineage>
</organism>
<protein>
    <submittedName>
        <fullName evidence="1">Uncharacterized protein</fullName>
    </submittedName>
</protein>
<sequence>MSLITSGKSIRRRGRGIESRLVRRAPVHKAPRSYRRFGFLTSVNDSNSNCETFESTDECRFLYHENKLKPRSACKTTRNIGFRGRPSQYADMEEAFSLEL</sequence>
<comment type="caution">
    <text evidence="1">The sequence shown here is derived from an EMBL/GenBank/DDBJ whole genome shotgun (WGS) entry which is preliminary data.</text>
</comment>
<dbReference type="EMBL" id="BGZK01000180">
    <property type="protein sequence ID" value="GBP26388.1"/>
    <property type="molecule type" value="Genomic_DNA"/>
</dbReference>
<proteinExistence type="predicted"/>
<accession>A0A4C1UIY9</accession>
<gene>
    <name evidence="1" type="ORF">EVAR_75520_1</name>
</gene>
<reference evidence="1 2" key="1">
    <citation type="journal article" date="2019" name="Commun. Biol.">
        <title>The bagworm genome reveals a unique fibroin gene that provides high tensile strength.</title>
        <authorList>
            <person name="Kono N."/>
            <person name="Nakamura H."/>
            <person name="Ohtoshi R."/>
            <person name="Tomita M."/>
            <person name="Numata K."/>
            <person name="Arakawa K."/>
        </authorList>
    </citation>
    <scope>NUCLEOTIDE SEQUENCE [LARGE SCALE GENOMIC DNA]</scope>
</reference>
<dbReference type="AlphaFoldDB" id="A0A4C1UIY9"/>